<reference evidence="3" key="1">
    <citation type="submission" date="2021-02" db="EMBL/GenBank/DDBJ databases">
        <authorList>
            <person name="Nowell W R."/>
        </authorList>
    </citation>
    <scope>NUCLEOTIDE SEQUENCE</scope>
</reference>
<dbReference type="InterPro" id="IPR041588">
    <property type="entry name" value="Integrase_H2C2"/>
</dbReference>
<protein>
    <recommendedName>
        <fullName evidence="2">Integrase zinc-binding domain-containing protein</fullName>
    </recommendedName>
</protein>
<comment type="caution">
    <text evidence="3">The sequence shown here is derived from an EMBL/GenBank/DDBJ whole genome shotgun (WGS) entry which is preliminary data.</text>
</comment>
<gene>
    <name evidence="3" type="ORF">FNK824_LOCUS244</name>
</gene>
<accession>A0A818JB46</accession>
<dbReference type="Proteomes" id="UP000663874">
    <property type="component" value="Unassembled WGS sequence"/>
</dbReference>
<keyword evidence="1" id="KW-1133">Transmembrane helix</keyword>
<evidence type="ECO:0000313" key="3">
    <source>
        <dbReference type="EMBL" id="CAF3536494.1"/>
    </source>
</evidence>
<feature type="non-terminal residue" evidence="3">
    <location>
        <position position="86"/>
    </location>
</feature>
<feature type="domain" description="Integrase zinc-binding" evidence="2">
    <location>
        <begin position="17"/>
        <end position="68"/>
    </location>
</feature>
<sequence>MAMHPHHTTKTKLLCLPSSMITSLLKAYHTDPPKGHFGIQRTYLKLKNKFWWPDMKHTIAQYITSCLQGATSYFCTLGTLMYFIVL</sequence>
<keyword evidence="1" id="KW-0472">Membrane</keyword>
<keyword evidence="1" id="KW-0812">Transmembrane</keyword>
<dbReference type="AlphaFoldDB" id="A0A818JB46"/>
<evidence type="ECO:0000259" key="2">
    <source>
        <dbReference type="Pfam" id="PF17921"/>
    </source>
</evidence>
<organism evidence="3 4">
    <name type="scientific">Rotaria sordida</name>
    <dbReference type="NCBI Taxonomy" id="392033"/>
    <lineage>
        <taxon>Eukaryota</taxon>
        <taxon>Metazoa</taxon>
        <taxon>Spiralia</taxon>
        <taxon>Gnathifera</taxon>
        <taxon>Rotifera</taxon>
        <taxon>Eurotatoria</taxon>
        <taxon>Bdelloidea</taxon>
        <taxon>Philodinida</taxon>
        <taxon>Philodinidae</taxon>
        <taxon>Rotaria</taxon>
    </lineage>
</organism>
<dbReference type="Gene3D" id="1.10.340.70">
    <property type="match status" value="1"/>
</dbReference>
<evidence type="ECO:0000313" key="4">
    <source>
        <dbReference type="Proteomes" id="UP000663874"/>
    </source>
</evidence>
<feature type="transmembrane region" description="Helical" evidence="1">
    <location>
        <begin position="59"/>
        <end position="85"/>
    </location>
</feature>
<dbReference type="FunFam" id="1.10.340.70:FF:000001">
    <property type="entry name" value="Retrovirus-related Pol polyprotein from transposon gypsy-like Protein"/>
    <property type="match status" value="1"/>
</dbReference>
<dbReference type="Pfam" id="PF17921">
    <property type="entry name" value="Integrase_H2C2"/>
    <property type="match status" value="1"/>
</dbReference>
<name>A0A818JB46_9BILA</name>
<evidence type="ECO:0000256" key="1">
    <source>
        <dbReference type="SAM" id="Phobius"/>
    </source>
</evidence>
<dbReference type="EMBL" id="CAJOBE010000009">
    <property type="protein sequence ID" value="CAF3536494.1"/>
    <property type="molecule type" value="Genomic_DNA"/>
</dbReference>
<proteinExistence type="predicted"/>